<feature type="region of interest" description="Disordered" evidence="1">
    <location>
        <begin position="1"/>
        <end position="44"/>
    </location>
</feature>
<feature type="compositionally biased region" description="Basic and acidic residues" evidence="1">
    <location>
        <begin position="225"/>
        <end position="241"/>
    </location>
</feature>
<name>A0A6V7PA30_ANACO</name>
<accession>A0A6V7PA30</accession>
<proteinExistence type="predicted"/>
<organism evidence="2">
    <name type="scientific">Ananas comosus var. bracteatus</name>
    <name type="common">red pineapple</name>
    <dbReference type="NCBI Taxonomy" id="296719"/>
    <lineage>
        <taxon>Eukaryota</taxon>
        <taxon>Viridiplantae</taxon>
        <taxon>Streptophyta</taxon>
        <taxon>Embryophyta</taxon>
        <taxon>Tracheophyta</taxon>
        <taxon>Spermatophyta</taxon>
        <taxon>Magnoliopsida</taxon>
        <taxon>Liliopsida</taxon>
        <taxon>Poales</taxon>
        <taxon>Bromeliaceae</taxon>
        <taxon>Bromelioideae</taxon>
        <taxon>Ananas</taxon>
    </lineage>
</organism>
<protein>
    <submittedName>
        <fullName evidence="2">Uncharacterized protein</fullName>
    </submittedName>
</protein>
<feature type="region of interest" description="Disordered" evidence="1">
    <location>
        <begin position="222"/>
        <end position="242"/>
    </location>
</feature>
<sequence>MRQQQQQLQLATAAAASNSSTSTSISSSSPASSSSCSCTSSSSSCSQHQQQQLQPAAAAVAPALAAAAAAAAGSAAASSKQQQLQPSSSSSSGSSSSSASAEQQQQQVRDCYGCRGWKRRTILVGFEPNSLNDREAVLKLKEALSSVVLSDSPDVVKCRWTQFEMFTVNSLYKFLQNGGGVEYESIEEEEVRNDTQNFKLPSSTFSPNEDIESEDTPVEYGEVNDQIHENSNEGESSHEGGENMTCLDVLQESGTHLCI</sequence>
<evidence type="ECO:0000256" key="1">
    <source>
        <dbReference type="SAM" id="MobiDB-lite"/>
    </source>
</evidence>
<gene>
    <name evidence="2" type="ORF">CB5_LOCUS10755</name>
</gene>
<reference evidence="2" key="1">
    <citation type="submission" date="2020-07" db="EMBL/GenBank/DDBJ databases">
        <authorList>
            <person name="Lin J."/>
        </authorList>
    </citation>
    <scope>NUCLEOTIDE SEQUENCE</scope>
</reference>
<dbReference type="AlphaFoldDB" id="A0A6V7PA30"/>
<evidence type="ECO:0000313" key="2">
    <source>
        <dbReference type="EMBL" id="CAD1827544.1"/>
    </source>
</evidence>
<dbReference type="EMBL" id="LR862146">
    <property type="protein sequence ID" value="CAD1827544.1"/>
    <property type="molecule type" value="Genomic_DNA"/>
</dbReference>
<feature type="region of interest" description="Disordered" evidence="1">
    <location>
        <begin position="80"/>
        <end position="102"/>
    </location>
</feature>